<keyword evidence="2" id="KW-1185">Reference proteome</keyword>
<dbReference type="EMBL" id="JACJQH010000015">
    <property type="protein sequence ID" value="MBD2196070.1"/>
    <property type="molecule type" value="Genomic_DNA"/>
</dbReference>
<proteinExistence type="predicted"/>
<comment type="caution">
    <text evidence="1">The sequence shown here is derived from an EMBL/GenBank/DDBJ whole genome shotgun (WGS) entry which is preliminary data.</text>
</comment>
<organism evidence="1 2">
    <name type="scientific">Calothrix parietina FACHB-288</name>
    <dbReference type="NCBI Taxonomy" id="2692896"/>
    <lineage>
        <taxon>Bacteria</taxon>
        <taxon>Bacillati</taxon>
        <taxon>Cyanobacteriota</taxon>
        <taxon>Cyanophyceae</taxon>
        <taxon>Nostocales</taxon>
        <taxon>Calotrichaceae</taxon>
        <taxon>Calothrix</taxon>
    </lineage>
</organism>
<protein>
    <submittedName>
        <fullName evidence="1">DUF1822 family protein</fullName>
    </submittedName>
</protein>
<accession>A0ABR8A7U8</accession>
<gene>
    <name evidence="1" type="ORF">H6G24_11265</name>
</gene>
<sequence>MINTAERFPQIAIAITATDRIQAYKFAQQQLTEERSQQVYRNTLAVLVMRRYLQLLGIDSDLELSHSWNPLERLIENIADLYIPSLEGFLECRCLRQRDRKCHIPQEVWTERIGYAIVQLDEPYQEGHILGFVESISVTELPRSYFQSLDLLLERLTLEPAAEPIVKLTQWLQHKFESDWQPAPTLLSNFRSMKTLIEQPQQQLQNRGNDVIRQRVEQLYRGSYCDLYLTPQEALVKLIQTTEDDEIRWQAAELLWEIEPKHPSCPVINAKDLGIYLLGYSIVLMVGILPKLDSKMLILLRVYPLEKSSHLPSGLKLMGLDENGRPFFSIESRQKDDYIQFKFTADAGDRFRALVVLNDASFSEDFII</sequence>
<dbReference type="Pfam" id="PF08852">
    <property type="entry name" value="DUF1822"/>
    <property type="match status" value="1"/>
</dbReference>
<evidence type="ECO:0000313" key="2">
    <source>
        <dbReference type="Proteomes" id="UP000658514"/>
    </source>
</evidence>
<dbReference type="InterPro" id="IPR014951">
    <property type="entry name" value="DUF1822"/>
</dbReference>
<dbReference type="RefSeq" id="WP_190540843.1">
    <property type="nucleotide sequence ID" value="NZ_CAWPNO010000046.1"/>
</dbReference>
<evidence type="ECO:0000313" key="1">
    <source>
        <dbReference type="EMBL" id="MBD2196070.1"/>
    </source>
</evidence>
<name>A0ABR8A7U8_9CYAN</name>
<dbReference type="Proteomes" id="UP000658514">
    <property type="component" value="Unassembled WGS sequence"/>
</dbReference>
<reference evidence="1 2" key="1">
    <citation type="journal article" date="2020" name="ISME J.">
        <title>Comparative genomics reveals insights into cyanobacterial evolution and habitat adaptation.</title>
        <authorList>
            <person name="Chen M.Y."/>
            <person name="Teng W.K."/>
            <person name="Zhao L."/>
            <person name="Hu C.X."/>
            <person name="Zhou Y.K."/>
            <person name="Han B.P."/>
            <person name="Song L.R."/>
            <person name="Shu W.S."/>
        </authorList>
    </citation>
    <scope>NUCLEOTIDE SEQUENCE [LARGE SCALE GENOMIC DNA]</scope>
    <source>
        <strain evidence="1 2">FACHB-288</strain>
    </source>
</reference>